<accession>A0A1B6JNP5</accession>
<gene>
    <name evidence="1" type="ORF">g.37667</name>
</gene>
<organism evidence="1">
    <name type="scientific">Homalodisca liturata</name>
    <dbReference type="NCBI Taxonomy" id="320908"/>
    <lineage>
        <taxon>Eukaryota</taxon>
        <taxon>Metazoa</taxon>
        <taxon>Ecdysozoa</taxon>
        <taxon>Arthropoda</taxon>
        <taxon>Hexapoda</taxon>
        <taxon>Insecta</taxon>
        <taxon>Pterygota</taxon>
        <taxon>Neoptera</taxon>
        <taxon>Paraneoptera</taxon>
        <taxon>Hemiptera</taxon>
        <taxon>Auchenorrhyncha</taxon>
        <taxon>Membracoidea</taxon>
        <taxon>Cicadellidae</taxon>
        <taxon>Cicadellinae</taxon>
        <taxon>Proconiini</taxon>
        <taxon>Homalodisca</taxon>
    </lineage>
</organism>
<reference evidence="1" key="1">
    <citation type="submission" date="2015-11" db="EMBL/GenBank/DDBJ databases">
        <title>De novo transcriptome assembly of four potential Pierce s Disease insect vectors from Arizona vineyards.</title>
        <authorList>
            <person name="Tassone E.E."/>
        </authorList>
    </citation>
    <scope>NUCLEOTIDE SEQUENCE</scope>
</reference>
<protein>
    <submittedName>
        <fullName evidence="1">Uncharacterized protein</fullName>
    </submittedName>
</protein>
<sequence>MTCKFYQNNDHNYRNNKTGYRLPWILNKQIFLEPQVKFEFLDGRLNRFNQYERNVNLKQIKLISGAYHAIGLYQNIDTAKYPPNFKHSGVSDILINSWN</sequence>
<proteinExistence type="predicted"/>
<name>A0A1B6JNP5_9HEMI</name>
<dbReference type="EMBL" id="GECU01006907">
    <property type="protein sequence ID" value="JAT00800.1"/>
    <property type="molecule type" value="Transcribed_RNA"/>
</dbReference>
<dbReference type="AlphaFoldDB" id="A0A1B6JNP5"/>
<evidence type="ECO:0000313" key="1">
    <source>
        <dbReference type="EMBL" id="JAT00800.1"/>
    </source>
</evidence>